<dbReference type="Proteomes" id="UP000319809">
    <property type="component" value="Chromosome"/>
</dbReference>
<dbReference type="InterPro" id="IPR050879">
    <property type="entry name" value="Acyltransferase_3"/>
</dbReference>
<reference evidence="3 4" key="1">
    <citation type="submission" date="2019-06" db="EMBL/GenBank/DDBJ databases">
        <title>The genome of Shewanella sp. SM1901.</title>
        <authorList>
            <person name="Cha Q."/>
        </authorList>
    </citation>
    <scope>NUCLEOTIDE SEQUENCE [LARGE SCALE GENOMIC DNA]</scope>
    <source>
        <strain evidence="3 4">SM1901</strain>
    </source>
</reference>
<feature type="transmembrane region" description="Helical" evidence="1">
    <location>
        <begin position="12"/>
        <end position="29"/>
    </location>
</feature>
<feature type="transmembrane region" description="Helical" evidence="1">
    <location>
        <begin position="234"/>
        <end position="256"/>
    </location>
</feature>
<keyword evidence="3" id="KW-0808">Transferase</keyword>
<accession>A0A4Y5YGA0</accession>
<gene>
    <name evidence="3" type="ORF">FH971_12710</name>
</gene>
<feature type="domain" description="Acyltransferase 3" evidence="2">
    <location>
        <begin position="7"/>
        <end position="318"/>
    </location>
</feature>
<feature type="transmembrane region" description="Helical" evidence="1">
    <location>
        <begin position="302"/>
        <end position="319"/>
    </location>
</feature>
<protein>
    <submittedName>
        <fullName evidence="3">Acyltransferase</fullName>
    </submittedName>
</protein>
<sequence>MRRLELLDYGRFFAAIIVILFHYTFNGMANGKIDSINHVDSIIDFTKYGYLGVELFFMISGFVIFHSARNRTPAQFAVSRATRLYPSYWFAVIFTSLFAFFWGGDLMSVYPSQIVVNFTLLQNYLDIDHVDGVYWTLVYEIKFYFLVFFILMIGLQKKLNLLFMLWPVAMLAAYITGYDYLPYLGGYFSYFSAGALFAMLQLNKSLKNILSTMISFVLCLLYSIDIAASKSELMGVNFSEYIVGLIIISFFAFFIFQNTKKAQLLTLPFSKTLGALTYPVYLIHAHFGYMFISRYATEENKIFIYILTISIVLSVAYFMHKVIEVRFSNVWKALFMNTLYKVIVKVQSIHVEVIIAYNKLLKQGQ</sequence>
<dbReference type="Pfam" id="PF01757">
    <property type="entry name" value="Acyl_transf_3"/>
    <property type="match status" value="1"/>
</dbReference>
<keyword evidence="1" id="KW-0472">Membrane</keyword>
<keyword evidence="1" id="KW-0812">Transmembrane</keyword>
<dbReference type="GO" id="GO:0009103">
    <property type="term" value="P:lipopolysaccharide biosynthetic process"/>
    <property type="evidence" value="ECO:0007669"/>
    <property type="project" value="TreeGrafter"/>
</dbReference>
<evidence type="ECO:0000313" key="4">
    <source>
        <dbReference type="Proteomes" id="UP000319809"/>
    </source>
</evidence>
<keyword evidence="1" id="KW-1133">Transmembrane helix</keyword>
<organism evidence="3 4">
    <name type="scientific">Shewanella polaris</name>
    <dbReference type="NCBI Taxonomy" id="2588449"/>
    <lineage>
        <taxon>Bacteria</taxon>
        <taxon>Pseudomonadati</taxon>
        <taxon>Pseudomonadota</taxon>
        <taxon>Gammaproteobacteria</taxon>
        <taxon>Alteromonadales</taxon>
        <taxon>Shewanellaceae</taxon>
        <taxon>Shewanella</taxon>
    </lineage>
</organism>
<keyword evidence="4" id="KW-1185">Reference proteome</keyword>
<evidence type="ECO:0000256" key="1">
    <source>
        <dbReference type="SAM" id="Phobius"/>
    </source>
</evidence>
<feature type="transmembrane region" description="Helical" evidence="1">
    <location>
        <begin position="88"/>
        <end position="112"/>
    </location>
</feature>
<dbReference type="RefSeq" id="WP_140234535.1">
    <property type="nucleotide sequence ID" value="NZ_CP041036.1"/>
</dbReference>
<keyword evidence="3" id="KW-0012">Acyltransferase</keyword>
<dbReference type="GO" id="GO:0016020">
    <property type="term" value="C:membrane"/>
    <property type="evidence" value="ECO:0007669"/>
    <property type="project" value="TreeGrafter"/>
</dbReference>
<dbReference type="EMBL" id="CP041036">
    <property type="protein sequence ID" value="QDE31744.1"/>
    <property type="molecule type" value="Genomic_DNA"/>
</dbReference>
<evidence type="ECO:0000259" key="2">
    <source>
        <dbReference type="Pfam" id="PF01757"/>
    </source>
</evidence>
<evidence type="ECO:0000313" key="3">
    <source>
        <dbReference type="EMBL" id="QDE31744.1"/>
    </source>
</evidence>
<proteinExistence type="predicted"/>
<dbReference type="GO" id="GO:0016747">
    <property type="term" value="F:acyltransferase activity, transferring groups other than amino-acyl groups"/>
    <property type="evidence" value="ECO:0007669"/>
    <property type="project" value="InterPro"/>
</dbReference>
<dbReference type="AlphaFoldDB" id="A0A4Y5YGA0"/>
<feature type="transmembrane region" description="Helical" evidence="1">
    <location>
        <begin position="132"/>
        <end position="152"/>
    </location>
</feature>
<dbReference type="PANTHER" id="PTHR23028">
    <property type="entry name" value="ACETYLTRANSFERASE"/>
    <property type="match status" value="1"/>
</dbReference>
<dbReference type="KEGG" id="spol:FH971_12710"/>
<feature type="transmembrane region" description="Helical" evidence="1">
    <location>
        <begin position="159"/>
        <end position="178"/>
    </location>
</feature>
<name>A0A4Y5YGA0_9GAMM</name>
<feature type="transmembrane region" description="Helical" evidence="1">
    <location>
        <begin position="49"/>
        <end position="68"/>
    </location>
</feature>
<feature type="transmembrane region" description="Helical" evidence="1">
    <location>
        <begin position="184"/>
        <end position="202"/>
    </location>
</feature>
<feature type="transmembrane region" description="Helical" evidence="1">
    <location>
        <begin position="276"/>
        <end position="296"/>
    </location>
</feature>
<dbReference type="PANTHER" id="PTHR23028:SF53">
    <property type="entry name" value="ACYL_TRANSF_3 DOMAIN-CONTAINING PROTEIN"/>
    <property type="match status" value="1"/>
</dbReference>
<dbReference type="InterPro" id="IPR002656">
    <property type="entry name" value="Acyl_transf_3_dom"/>
</dbReference>
<feature type="transmembrane region" description="Helical" evidence="1">
    <location>
        <begin position="209"/>
        <end position="228"/>
    </location>
</feature>